<dbReference type="RefSeq" id="WP_063693532.1">
    <property type="nucleotide sequence ID" value="NZ_LVEM01000005.1"/>
</dbReference>
<dbReference type="AlphaFoldDB" id="A0A560DFU7"/>
<gene>
    <name evidence="3" type="ORF">FBZ96_107177</name>
</gene>
<evidence type="ECO:0000313" key="4">
    <source>
        <dbReference type="Proteomes" id="UP000319949"/>
    </source>
</evidence>
<keyword evidence="4" id="KW-1185">Reference proteome</keyword>
<proteinExistence type="predicted"/>
<evidence type="ECO:0000256" key="1">
    <source>
        <dbReference type="SAM" id="MobiDB-lite"/>
    </source>
</evidence>
<dbReference type="EMBL" id="VITK01000007">
    <property type="protein sequence ID" value="TWA95987.1"/>
    <property type="molecule type" value="Genomic_DNA"/>
</dbReference>
<name>A0A560DFU7_9BRAD</name>
<dbReference type="OrthoDB" id="8243991at2"/>
<evidence type="ECO:0000256" key="2">
    <source>
        <dbReference type="SAM" id="SignalP"/>
    </source>
</evidence>
<accession>A0A560DFU7</accession>
<feature type="signal peptide" evidence="2">
    <location>
        <begin position="1"/>
        <end position="23"/>
    </location>
</feature>
<reference evidence="3 4" key="1">
    <citation type="submission" date="2019-06" db="EMBL/GenBank/DDBJ databases">
        <title>Genomic Encyclopedia of Type Strains, Phase IV (KMG-V): Genome sequencing to study the core and pangenomes of soil and plant-associated prokaryotes.</title>
        <authorList>
            <person name="Whitman W."/>
        </authorList>
    </citation>
    <scope>NUCLEOTIDE SEQUENCE [LARGE SCALE GENOMIC DNA]</scope>
    <source>
        <strain evidence="3 4">BR 510</strain>
    </source>
</reference>
<dbReference type="Proteomes" id="UP000319949">
    <property type="component" value="Unassembled WGS sequence"/>
</dbReference>
<evidence type="ECO:0008006" key="5">
    <source>
        <dbReference type="Google" id="ProtNLM"/>
    </source>
</evidence>
<feature type="region of interest" description="Disordered" evidence="1">
    <location>
        <begin position="25"/>
        <end position="59"/>
    </location>
</feature>
<keyword evidence="2" id="KW-0732">Signal</keyword>
<feature type="chain" id="PRO_5021813004" description="Secreted protein" evidence="2">
    <location>
        <begin position="24"/>
        <end position="59"/>
    </location>
</feature>
<organism evidence="3 4">
    <name type="scientific">Bradyrhizobium stylosanthis</name>
    <dbReference type="NCBI Taxonomy" id="1803665"/>
    <lineage>
        <taxon>Bacteria</taxon>
        <taxon>Pseudomonadati</taxon>
        <taxon>Pseudomonadota</taxon>
        <taxon>Alphaproteobacteria</taxon>
        <taxon>Hyphomicrobiales</taxon>
        <taxon>Nitrobacteraceae</taxon>
        <taxon>Bradyrhizobium</taxon>
    </lineage>
</organism>
<comment type="caution">
    <text evidence="3">The sequence shown here is derived from an EMBL/GenBank/DDBJ whole genome shotgun (WGS) entry which is preliminary data.</text>
</comment>
<protein>
    <recommendedName>
        <fullName evidence="5">Secreted protein</fullName>
    </recommendedName>
</protein>
<evidence type="ECO:0000313" key="3">
    <source>
        <dbReference type="EMBL" id="TWA95987.1"/>
    </source>
</evidence>
<sequence>MRNTILVALAAITVAGVVTPSSARTIVRDHRDPPVVRDHRDQPIVRDHRKQPEIRDHRH</sequence>
<feature type="compositionally biased region" description="Basic and acidic residues" evidence="1">
    <location>
        <begin position="26"/>
        <end position="59"/>
    </location>
</feature>